<evidence type="ECO:0000256" key="1">
    <source>
        <dbReference type="ARBA" id="ARBA00022450"/>
    </source>
</evidence>
<organism evidence="9 10">
    <name type="scientific">Pseudoramibacter alactolyticus ATCC 23263</name>
    <dbReference type="NCBI Taxonomy" id="887929"/>
    <lineage>
        <taxon>Bacteria</taxon>
        <taxon>Bacillati</taxon>
        <taxon>Bacillota</taxon>
        <taxon>Clostridia</taxon>
        <taxon>Eubacteriales</taxon>
        <taxon>Eubacteriaceae</taxon>
        <taxon>Pseudoramibacter</taxon>
    </lineage>
</organism>
<evidence type="ECO:0000256" key="2">
    <source>
        <dbReference type="ARBA" id="ARBA00022516"/>
    </source>
</evidence>
<dbReference type="InterPro" id="IPR009081">
    <property type="entry name" value="PP-bd_ACP"/>
</dbReference>
<feature type="domain" description="Carrier" evidence="8">
    <location>
        <begin position="1"/>
        <end position="76"/>
    </location>
</feature>
<dbReference type="OrthoDB" id="9804551at2"/>
<dbReference type="GO" id="GO:0000036">
    <property type="term" value="F:acyl carrier activity"/>
    <property type="evidence" value="ECO:0007669"/>
    <property type="project" value="UniProtKB-UniRule"/>
</dbReference>
<dbReference type="eggNOG" id="COG0236">
    <property type="taxonomic scope" value="Bacteria"/>
</dbReference>
<evidence type="ECO:0000256" key="3">
    <source>
        <dbReference type="ARBA" id="ARBA00022553"/>
    </source>
</evidence>
<dbReference type="InterPro" id="IPR036736">
    <property type="entry name" value="ACP-like_sf"/>
</dbReference>
<keyword evidence="6 7" id="KW-0275">Fatty acid biosynthesis</keyword>
<keyword evidence="5 7" id="KW-0443">Lipid metabolism</keyword>
<dbReference type="UniPathway" id="UPA00094"/>
<dbReference type="HAMAP" id="MF_01217">
    <property type="entry name" value="Acyl_carrier"/>
    <property type="match status" value="1"/>
</dbReference>
<dbReference type="PROSITE" id="PS50075">
    <property type="entry name" value="CARRIER"/>
    <property type="match status" value="1"/>
</dbReference>
<dbReference type="Pfam" id="PF00550">
    <property type="entry name" value="PP-binding"/>
    <property type="match status" value="1"/>
</dbReference>
<evidence type="ECO:0000313" key="10">
    <source>
        <dbReference type="Proteomes" id="UP000004754"/>
    </source>
</evidence>
<comment type="function">
    <text evidence="7">Carrier of the growing fatty acid chain in fatty acid biosynthesis.</text>
</comment>
<proteinExistence type="inferred from homology"/>
<comment type="pathway">
    <text evidence="7">Lipid metabolism; fatty acid biosynthesis.</text>
</comment>
<dbReference type="EMBL" id="AEQN01000024">
    <property type="protein sequence ID" value="EFV00980.1"/>
    <property type="molecule type" value="Genomic_DNA"/>
</dbReference>
<keyword evidence="7" id="KW-0963">Cytoplasm</keyword>
<dbReference type="Gene3D" id="1.10.1200.10">
    <property type="entry name" value="ACP-like"/>
    <property type="match status" value="1"/>
</dbReference>
<dbReference type="GO" id="GO:0016020">
    <property type="term" value="C:membrane"/>
    <property type="evidence" value="ECO:0007669"/>
    <property type="project" value="GOC"/>
</dbReference>
<protein>
    <recommendedName>
        <fullName evidence="7">Acyl carrier protein</fullName>
        <shortName evidence="7">ACP</shortName>
    </recommendedName>
</protein>
<dbReference type="HOGENOM" id="CLU_108696_5_0_9"/>
<evidence type="ECO:0000313" key="9">
    <source>
        <dbReference type="EMBL" id="EFV00980.1"/>
    </source>
</evidence>
<dbReference type="AlphaFoldDB" id="E6MIV5"/>
<evidence type="ECO:0000256" key="7">
    <source>
        <dbReference type="HAMAP-Rule" id="MF_01217"/>
    </source>
</evidence>
<evidence type="ECO:0000256" key="5">
    <source>
        <dbReference type="ARBA" id="ARBA00023098"/>
    </source>
</evidence>
<dbReference type="GO" id="GO:0009245">
    <property type="term" value="P:lipid A biosynthetic process"/>
    <property type="evidence" value="ECO:0007669"/>
    <property type="project" value="TreeGrafter"/>
</dbReference>
<reference evidence="9 10" key="1">
    <citation type="submission" date="2010-12" db="EMBL/GenBank/DDBJ databases">
        <authorList>
            <person name="Muzny D."/>
            <person name="Qin X."/>
            <person name="Deng J."/>
            <person name="Jiang H."/>
            <person name="Liu Y."/>
            <person name="Qu J."/>
            <person name="Song X.-Z."/>
            <person name="Zhang L."/>
            <person name="Thornton R."/>
            <person name="Coyle M."/>
            <person name="Francisco L."/>
            <person name="Jackson L."/>
            <person name="Javaid M."/>
            <person name="Korchina V."/>
            <person name="Kovar C."/>
            <person name="Mata R."/>
            <person name="Mathew T."/>
            <person name="Ngo R."/>
            <person name="Nguyen L."/>
            <person name="Nguyen N."/>
            <person name="Okwuonu G."/>
            <person name="Ongeri F."/>
            <person name="Pham C."/>
            <person name="Simmons D."/>
            <person name="Wilczek-Boney K."/>
            <person name="Hale W."/>
            <person name="Jakkamsetti A."/>
            <person name="Pham P."/>
            <person name="Ruth R."/>
            <person name="San Lucas F."/>
            <person name="Warren J."/>
            <person name="Zhang J."/>
            <person name="Zhao Z."/>
            <person name="Zhou C."/>
            <person name="Zhu D."/>
            <person name="Lee S."/>
            <person name="Bess C."/>
            <person name="Blankenburg K."/>
            <person name="Forbes L."/>
            <person name="Fu Q."/>
            <person name="Gubbala S."/>
            <person name="Hirani K."/>
            <person name="Jayaseelan J.C."/>
            <person name="Lara F."/>
            <person name="Munidasa M."/>
            <person name="Palculict T."/>
            <person name="Patil S."/>
            <person name="Pu L.-L."/>
            <person name="Saada N."/>
            <person name="Tang L."/>
            <person name="Weissenberger G."/>
            <person name="Zhu Y."/>
            <person name="Hemphill L."/>
            <person name="Shang Y."/>
            <person name="Youmans B."/>
            <person name="Ayvaz T."/>
            <person name="Ross M."/>
            <person name="Santibanez J."/>
            <person name="Aqrawi P."/>
            <person name="Gross S."/>
            <person name="Joshi V."/>
            <person name="Fowler G."/>
            <person name="Nazareth L."/>
            <person name="Reid J."/>
            <person name="Worley K."/>
            <person name="Petrosino J."/>
            <person name="Highlander S."/>
            <person name="Gibbs R."/>
        </authorList>
    </citation>
    <scope>NUCLEOTIDE SEQUENCE [LARGE SCALE GENOMIC DNA]</scope>
    <source>
        <strain evidence="9 10">ATCC 23263</strain>
    </source>
</reference>
<name>E6MIV5_9FIRM</name>
<dbReference type="PANTHER" id="PTHR20863:SF76">
    <property type="entry name" value="CARRIER DOMAIN-CONTAINING PROTEIN"/>
    <property type="match status" value="1"/>
</dbReference>
<accession>E6MIV5</accession>
<dbReference type="SUPFAM" id="SSF47336">
    <property type="entry name" value="ACP-like"/>
    <property type="match status" value="1"/>
</dbReference>
<gene>
    <name evidence="7" type="primary">acpP</name>
    <name evidence="9" type="ORF">HMP0721_1940</name>
</gene>
<dbReference type="GO" id="GO:0005829">
    <property type="term" value="C:cytosol"/>
    <property type="evidence" value="ECO:0007669"/>
    <property type="project" value="TreeGrafter"/>
</dbReference>
<comment type="PTM">
    <text evidence="7">4'-phosphopantetheine is transferred from CoA to a specific serine of apo-ACP by AcpS. This modification is essential for activity because fatty acids are bound in thioester linkage to the sulfhydryl of the prosthetic group.</text>
</comment>
<dbReference type="Proteomes" id="UP000004754">
    <property type="component" value="Unassembled WGS sequence"/>
</dbReference>
<comment type="caution">
    <text evidence="9">The sequence shown here is derived from an EMBL/GenBank/DDBJ whole genome shotgun (WGS) entry which is preliminary data.</text>
</comment>
<dbReference type="InterPro" id="IPR003231">
    <property type="entry name" value="ACP"/>
</dbReference>
<evidence type="ECO:0000256" key="4">
    <source>
        <dbReference type="ARBA" id="ARBA00022832"/>
    </source>
</evidence>
<evidence type="ECO:0000259" key="8">
    <source>
        <dbReference type="PROSITE" id="PS50075"/>
    </source>
</evidence>
<dbReference type="GO" id="GO:0000035">
    <property type="term" value="F:acyl binding"/>
    <property type="evidence" value="ECO:0007669"/>
    <property type="project" value="TreeGrafter"/>
</dbReference>
<keyword evidence="2 7" id="KW-0444">Lipid biosynthesis</keyword>
<feature type="modified residue" description="O-(pantetheine 4'-phosphoryl)serine" evidence="7">
    <location>
        <position position="36"/>
    </location>
</feature>
<keyword evidence="3 7" id="KW-0597">Phosphoprotein</keyword>
<keyword evidence="1 7" id="KW-0596">Phosphopantetheine</keyword>
<evidence type="ECO:0000256" key="6">
    <source>
        <dbReference type="ARBA" id="ARBA00023160"/>
    </source>
</evidence>
<sequence length="78" mass="8860">MDVMERLGDLIGENYNLDHVELREDTRLIEDLHLDSLDMVEMVVEIEDAFDIVIPEEKMEAMENIGDVVGVIEALSGK</sequence>
<keyword evidence="4 7" id="KW-0276">Fatty acid metabolism</keyword>
<comment type="similarity">
    <text evidence="7">Belongs to the acyl carrier protein (ACP) family.</text>
</comment>
<dbReference type="PANTHER" id="PTHR20863">
    <property type="entry name" value="ACYL CARRIER PROTEIN"/>
    <property type="match status" value="1"/>
</dbReference>
<comment type="subcellular location">
    <subcellularLocation>
        <location evidence="7">Cytoplasm</location>
    </subcellularLocation>
</comment>
<dbReference type="STRING" id="887929.HMP0721_1940"/>
<keyword evidence="10" id="KW-1185">Reference proteome</keyword>